<dbReference type="AlphaFoldDB" id="R0J6V9"/>
<dbReference type="GO" id="GO:0003676">
    <property type="term" value="F:nucleic acid binding"/>
    <property type="evidence" value="ECO:0007669"/>
    <property type="project" value="InterPro"/>
</dbReference>
<reference evidence="2" key="1">
    <citation type="journal article" date="2013" name="Nat. Genet.">
        <title>The duck genome and transcriptome provide insight into an avian influenza virus reservoir species.</title>
        <authorList>
            <person name="Huang Y."/>
            <person name="Li Y."/>
            <person name="Burt D.W."/>
            <person name="Chen H."/>
            <person name="Zhang Y."/>
            <person name="Qian W."/>
            <person name="Kim H."/>
            <person name="Gan S."/>
            <person name="Zhao Y."/>
            <person name="Li J."/>
            <person name="Yi K."/>
            <person name="Feng H."/>
            <person name="Zhu P."/>
            <person name="Li B."/>
            <person name="Liu Q."/>
            <person name="Fairley S."/>
            <person name="Magor K.E."/>
            <person name="Du Z."/>
            <person name="Hu X."/>
            <person name="Goodman L."/>
            <person name="Tafer H."/>
            <person name="Vignal A."/>
            <person name="Lee T."/>
            <person name="Kim K.W."/>
            <person name="Sheng Z."/>
            <person name="An Y."/>
            <person name="Searle S."/>
            <person name="Herrero J."/>
            <person name="Groenen M.A."/>
            <person name="Crooijmans R.P."/>
            <person name="Faraut T."/>
            <person name="Cai Q."/>
            <person name="Webster R.G."/>
            <person name="Aldridge J.R."/>
            <person name="Warren W.C."/>
            <person name="Bartschat S."/>
            <person name="Kehr S."/>
            <person name="Marz M."/>
            <person name="Stadler P.F."/>
            <person name="Smith J."/>
            <person name="Kraus R.H."/>
            <person name="Zhao Y."/>
            <person name="Ren L."/>
            <person name="Fei J."/>
            <person name="Morisson M."/>
            <person name="Kaiser P."/>
            <person name="Griffin D.K."/>
            <person name="Rao M."/>
            <person name="Pitel F."/>
            <person name="Wang J."/>
            <person name="Li N."/>
        </authorList>
    </citation>
    <scope>NUCLEOTIDE SEQUENCE [LARGE SCALE GENOMIC DNA]</scope>
</reference>
<dbReference type="Proteomes" id="UP000296049">
    <property type="component" value="Unassembled WGS sequence"/>
</dbReference>
<dbReference type="EMBL" id="KB818963">
    <property type="protein sequence ID" value="EOA92696.1"/>
    <property type="molecule type" value="Genomic_DNA"/>
</dbReference>
<proteinExistence type="predicted"/>
<dbReference type="InterPro" id="IPR035979">
    <property type="entry name" value="RBD_domain_sf"/>
</dbReference>
<protein>
    <submittedName>
        <fullName evidence="1">G-rich sequence factor 1</fullName>
    </submittedName>
</protein>
<organism evidence="1 2">
    <name type="scientific">Anas platyrhynchos</name>
    <name type="common">Mallard</name>
    <name type="synonym">Anas boschas</name>
    <dbReference type="NCBI Taxonomy" id="8839"/>
    <lineage>
        <taxon>Eukaryota</taxon>
        <taxon>Metazoa</taxon>
        <taxon>Chordata</taxon>
        <taxon>Craniata</taxon>
        <taxon>Vertebrata</taxon>
        <taxon>Euteleostomi</taxon>
        <taxon>Archelosauria</taxon>
        <taxon>Archosauria</taxon>
        <taxon>Dinosauria</taxon>
        <taxon>Saurischia</taxon>
        <taxon>Theropoda</taxon>
        <taxon>Coelurosauria</taxon>
        <taxon>Aves</taxon>
        <taxon>Neognathae</taxon>
        <taxon>Galloanserae</taxon>
        <taxon>Anseriformes</taxon>
        <taxon>Anatidae</taxon>
        <taxon>Anatinae</taxon>
        <taxon>Anas</taxon>
    </lineage>
</organism>
<evidence type="ECO:0000313" key="1">
    <source>
        <dbReference type="EMBL" id="EOA92696.1"/>
    </source>
</evidence>
<sequence length="51" mass="5627">FLAVFEVHDRDVEGLLQSLQNETQAISDGVVLLRGLPFTSTEDDIAEFFSG</sequence>
<accession>R0J6V9</accession>
<feature type="non-terminal residue" evidence="1">
    <location>
        <position position="1"/>
    </location>
</feature>
<feature type="non-terminal residue" evidence="1">
    <location>
        <position position="51"/>
    </location>
</feature>
<keyword evidence="2" id="KW-1185">Reference proteome</keyword>
<gene>
    <name evidence="1" type="ORF">Anapl_18622</name>
</gene>
<dbReference type="InterPro" id="IPR012677">
    <property type="entry name" value="Nucleotide-bd_a/b_plait_sf"/>
</dbReference>
<evidence type="ECO:0000313" key="2">
    <source>
        <dbReference type="Proteomes" id="UP000296049"/>
    </source>
</evidence>
<name>R0J6V9_ANAPL</name>
<dbReference type="Gene3D" id="3.30.70.330">
    <property type="match status" value="1"/>
</dbReference>
<dbReference type="SUPFAM" id="SSF54928">
    <property type="entry name" value="RNA-binding domain, RBD"/>
    <property type="match status" value="1"/>
</dbReference>